<evidence type="ECO:0000259" key="7">
    <source>
        <dbReference type="SMART" id="SM00729"/>
    </source>
</evidence>
<accession>A0A520XD69</accession>
<dbReference type="PANTHER" id="PTHR43409">
    <property type="entry name" value="ANAEROBIC MAGNESIUM-PROTOPORPHYRIN IX MONOMETHYL ESTER CYCLASE-RELATED"/>
    <property type="match status" value="1"/>
</dbReference>
<reference evidence="8 9" key="1">
    <citation type="submission" date="2019-01" db="EMBL/GenBank/DDBJ databases">
        <title>Insights into ecological role of a new deltaproteobacterial order Candidatus Sinidesulfobacterales (Sva0485) by metagenomics and metatranscriptomics.</title>
        <authorList>
            <person name="Tan S."/>
            <person name="Liu J."/>
            <person name="Fang Y."/>
            <person name="Hedlund B."/>
            <person name="Lian Z.-H."/>
            <person name="Huang L.-Y."/>
            <person name="Li J.-T."/>
            <person name="Huang L.-N."/>
            <person name="Li W.-J."/>
            <person name="Jiang H.-C."/>
            <person name="Dong H.-L."/>
            <person name="Shu W.-S."/>
        </authorList>
    </citation>
    <scope>NUCLEOTIDE SEQUENCE [LARGE SCALE GENOMIC DNA]</scope>
    <source>
        <strain evidence="8">AP4</strain>
    </source>
</reference>
<dbReference type="GO" id="GO:0005829">
    <property type="term" value="C:cytosol"/>
    <property type="evidence" value="ECO:0007669"/>
    <property type="project" value="TreeGrafter"/>
</dbReference>
<dbReference type="AlphaFoldDB" id="A0A520XD69"/>
<dbReference type="Pfam" id="PF04055">
    <property type="entry name" value="Radical_SAM"/>
    <property type="match status" value="1"/>
</dbReference>
<comment type="caution">
    <text evidence="8">The sequence shown here is derived from an EMBL/GenBank/DDBJ whole genome shotgun (WGS) entry which is preliminary data.</text>
</comment>
<dbReference type="SFLD" id="SFLDG01082">
    <property type="entry name" value="B12-binding_domain_containing"/>
    <property type="match status" value="1"/>
</dbReference>
<evidence type="ECO:0000313" key="8">
    <source>
        <dbReference type="EMBL" id="RZV39149.1"/>
    </source>
</evidence>
<dbReference type="SFLD" id="SFLDS00029">
    <property type="entry name" value="Radical_SAM"/>
    <property type="match status" value="1"/>
</dbReference>
<evidence type="ECO:0000256" key="3">
    <source>
        <dbReference type="ARBA" id="ARBA00022723"/>
    </source>
</evidence>
<sequence length="723" mass="83162">MTKKIKNKIAFYVDYESFNSKEAPPILFFISFLRNKGYKVDFFASEKMLLEAFKNTANKNNPITQQSAMHYDVCLLSLMSSDKLRKILQTAIKVKEYSPFTVNVLGGTGVYGYYKDIIEAEGIDVTIEGDAEKILPAVLEGIANVLNQNNVLVLNNNGDYKAEDLNSLIFQNYPEKLTSGITQQEAYYCTPEHMGLLFKRKGRYLSPIAKIPENIFFERILSGYTIKCPISNTAIKLNNGKIRFFEKIDASHEDFDIFYSNYKNIMTKEEFTNTIPPFPTETEINAEYTDYPWDIYDDFKFESVGLYAQRGCNWGKCTYCSIVNYKYRKLSTKFLLKIIKEASSHNVYGFSFDDDLFVQNKIWLNEFLDGIIAGKFNEKFSFTAMFKVEHITDEDILNKLKQANFTKIQIGVESFLPEKISYFSKTKKDKERSYIDKAKKIIDYCASIKIIPSSFIILTLPDKNFSLFDIVSEMGEIIDIIINVYDRHEVVPIFLFNDFINAYPNAPLLNRNAYSKFIIPLCGEIKRVKNEEGVNADMLNLKTIEVPYLYKFENLKIAHFIDLLIKNKNINGNLNNEKEKYSKSSKSSKIKTGDETGEKEMFANIDNILNSLSAAFDLYGTPEFLLYDIIDGLIAAYDGNDDIVKKIITEYFNVNDINKFKNYVASGKIDRNKAIDIFSSIITGFDELKARQEEKKLKGKSITGVLNERISAFIKQYYNNLQL</sequence>
<dbReference type="GO" id="GO:0051536">
    <property type="term" value="F:iron-sulfur cluster binding"/>
    <property type="evidence" value="ECO:0007669"/>
    <property type="project" value="UniProtKB-KW"/>
</dbReference>
<evidence type="ECO:0000313" key="9">
    <source>
        <dbReference type="Proteomes" id="UP000322454"/>
    </source>
</evidence>
<feature type="region of interest" description="Disordered" evidence="6">
    <location>
        <begin position="576"/>
        <end position="595"/>
    </location>
</feature>
<dbReference type="SUPFAM" id="SSF102114">
    <property type="entry name" value="Radical SAM enzymes"/>
    <property type="match status" value="1"/>
</dbReference>
<dbReference type="GO" id="GO:0046872">
    <property type="term" value="F:metal ion binding"/>
    <property type="evidence" value="ECO:0007669"/>
    <property type="project" value="UniProtKB-KW"/>
</dbReference>
<dbReference type="Gene3D" id="3.40.50.280">
    <property type="entry name" value="Cobalamin-binding domain"/>
    <property type="match status" value="1"/>
</dbReference>
<dbReference type="GO" id="GO:0003824">
    <property type="term" value="F:catalytic activity"/>
    <property type="evidence" value="ECO:0007669"/>
    <property type="project" value="InterPro"/>
</dbReference>
<evidence type="ECO:0000256" key="6">
    <source>
        <dbReference type="SAM" id="MobiDB-lite"/>
    </source>
</evidence>
<dbReference type="PANTHER" id="PTHR43409:SF16">
    <property type="entry name" value="SLR0320 PROTEIN"/>
    <property type="match status" value="1"/>
</dbReference>
<dbReference type="InterPro" id="IPR007197">
    <property type="entry name" value="rSAM"/>
</dbReference>
<evidence type="ECO:0000256" key="4">
    <source>
        <dbReference type="ARBA" id="ARBA00023004"/>
    </source>
</evidence>
<keyword evidence="2" id="KW-0949">S-adenosyl-L-methionine</keyword>
<evidence type="ECO:0000256" key="5">
    <source>
        <dbReference type="ARBA" id="ARBA00023014"/>
    </source>
</evidence>
<dbReference type="InterPro" id="IPR058240">
    <property type="entry name" value="rSAM_sf"/>
</dbReference>
<dbReference type="EMBL" id="SHMQ01000012">
    <property type="protein sequence ID" value="RZV39149.1"/>
    <property type="molecule type" value="Genomic_DNA"/>
</dbReference>
<proteinExistence type="predicted"/>
<dbReference type="InterPro" id="IPR051198">
    <property type="entry name" value="BchE-like"/>
</dbReference>
<dbReference type="Proteomes" id="UP000322454">
    <property type="component" value="Unassembled WGS sequence"/>
</dbReference>
<keyword evidence="5" id="KW-0411">Iron-sulfur</keyword>
<evidence type="ECO:0000256" key="1">
    <source>
        <dbReference type="ARBA" id="ARBA00001966"/>
    </source>
</evidence>
<dbReference type="SMART" id="SM00729">
    <property type="entry name" value="Elp3"/>
    <property type="match status" value="1"/>
</dbReference>
<dbReference type="InterPro" id="IPR006638">
    <property type="entry name" value="Elp3/MiaA/NifB-like_rSAM"/>
</dbReference>
<name>A0A520XD69_9DELT</name>
<keyword evidence="4" id="KW-0408">Iron</keyword>
<feature type="domain" description="Elp3/MiaA/NifB-like radical SAM core" evidence="7">
    <location>
        <begin position="302"/>
        <end position="520"/>
    </location>
</feature>
<keyword evidence="3" id="KW-0479">Metal-binding</keyword>
<organism evidence="8 9">
    <name type="scientific">Candidatus Acidulodesulfobacterium acidiphilum</name>
    <dbReference type="NCBI Taxonomy" id="2597224"/>
    <lineage>
        <taxon>Bacteria</taxon>
        <taxon>Deltaproteobacteria</taxon>
        <taxon>Candidatus Acidulodesulfobacterales</taxon>
        <taxon>Candidatus Acidulodesulfobacterium</taxon>
    </lineage>
</organism>
<evidence type="ECO:0000256" key="2">
    <source>
        <dbReference type="ARBA" id="ARBA00022691"/>
    </source>
</evidence>
<comment type="cofactor">
    <cofactor evidence="1">
        <name>[4Fe-4S] cluster</name>
        <dbReference type="ChEBI" id="CHEBI:49883"/>
    </cofactor>
</comment>
<gene>
    <name evidence="8" type="ORF">EVJ48_05390</name>
</gene>
<protein>
    <recommendedName>
        <fullName evidence="7">Elp3/MiaA/NifB-like radical SAM core domain-containing protein</fullName>
    </recommendedName>
</protein>